<evidence type="ECO:0000313" key="3">
    <source>
        <dbReference type="Proteomes" id="UP001164746"/>
    </source>
</evidence>
<dbReference type="Pfam" id="PF16026">
    <property type="entry name" value="MIEAP"/>
    <property type="match status" value="1"/>
</dbReference>
<evidence type="ECO:0000313" key="2">
    <source>
        <dbReference type="EMBL" id="WAQ98284.1"/>
    </source>
</evidence>
<name>A0ABY7DP03_MYAAR</name>
<accession>A0ABY7DP03</accession>
<keyword evidence="3" id="KW-1185">Reference proteome</keyword>
<reference evidence="2" key="1">
    <citation type="submission" date="2022-11" db="EMBL/GenBank/DDBJ databases">
        <title>Centuries of genome instability and evolution in soft-shell clam transmissible cancer (bioRxiv).</title>
        <authorList>
            <person name="Hart S.F.M."/>
            <person name="Yonemitsu M.A."/>
            <person name="Giersch R.M."/>
            <person name="Beal B.F."/>
            <person name="Arriagada G."/>
            <person name="Davis B.W."/>
            <person name="Ostrander E.A."/>
            <person name="Goff S.P."/>
            <person name="Metzger M.J."/>
        </authorList>
    </citation>
    <scope>NUCLEOTIDE SEQUENCE</scope>
    <source>
        <strain evidence="2">MELC-2E11</strain>
        <tissue evidence="2">Siphon/mantle</tissue>
    </source>
</reference>
<sequence>MQMLKIKIFNIDDIQIMGNNGSFASVPKAGNNTRTYKRESSMFEHDRADDLLNQFEEKITFWKTEIVKARGNIDSNSAEEIKWYFYTQMKVAAEVLLKQIPQDFLQRYETSEQAKEQKKNSCQSTEYYRQPTLKSKTSTEAACVRIAQKTVIDNNASTVSMTIEKESTEPYTKIHQQMCDFRERLELEKDETIRLLAANDQLKTELKQFKAENEELLTRLSKIAGDRLTKDNPNITDLNDSDRPLKLGEKYSELYDNEWTNAFECLTEVGYTEEESIETLHLTLLNAFEFCEKKASQILKQTDDAVNLLFDEYRKSAVFKDIPVHLTISRKQLAKFAKYCKEQSTIEDMQLQKRWEPKRRKSYADETEQKNEIEVASRHVKVEEQMTKVRKEVSRSILPIVQRAYMEASWRKHCLHGLKPFVMQCLYIGWMMVVQSPPMSFKTALRGDKFDSNVFKQYTCTGSIVDFVVWPALLLHECGPVVGKGVAQPQKPN</sequence>
<protein>
    <recommendedName>
        <fullName evidence="1">Mitochondria-eating protein C-terminal domain-containing protein</fullName>
    </recommendedName>
</protein>
<organism evidence="2 3">
    <name type="scientific">Mya arenaria</name>
    <name type="common">Soft-shell clam</name>
    <dbReference type="NCBI Taxonomy" id="6604"/>
    <lineage>
        <taxon>Eukaryota</taxon>
        <taxon>Metazoa</taxon>
        <taxon>Spiralia</taxon>
        <taxon>Lophotrochozoa</taxon>
        <taxon>Mollusca</taxon>
        <taxon>Bivalvia</taxon>
        <taxon>Autobranchia</taxon>
        <taxon>Heteroconchia</taxon>
        <taxon>Euheterodonta</taxon>
        <taxon>Imparidentia</taxon>
        <taxon>Neoheterodontei</taxon>
        <taxon>Myida</taxon>
        <taxon>Myoidea</taxon>
        <taxon>Myidae</taxon>
        <taxon>Mya</taxon>
    </lineage>
</organism>
<feature type="domain" description="Mitochondria-eating protein C-terminal" evidence="1">
    <location>
        <begin position="370"/>
        <end position="488"/>
    </location>
</feature>
<dbReference type="EMBL" id="CP111014">
    <property type="protein sequence ID" value="WAQ98284.1"/>
    <property type="molecule type" value="Genomic_DNA"/>
</dbReference>
<dbReference type="Proteomes" id="UP001164746">
    <property type="component" value="Chromosome 3"/>
</dbReference>
<proteinExistence type="predicted"/>
<dbReference type="InterPro" id="IPR031981">
    <property type="entry name" value="MIEAP_C"/>
</dbReference>
<evidence type="ECO:0000259" key="1">
    <source>
        <dbReference type="Pfam" id="PF16026"/>
    </source>
</evidence>
<gene>
    <name evidence="2" type="ORF">MAR_022657</name>
</gene>